<organism evidence="2 3">
    <name type="scientific">Pseudomonas helleri</name>
    <dbReference type="NCBI Taxonomy" id="1608996"/>
    <lineage>
        <taxon>Bacteria</taxon>
        <taxon>Pseudomonadati</taxon>
        <taxon>Pseudomonadota</taxon>
        <taxon>Gammaproteobacteria</taxon>
        <taxon>Pseudomonadales</taxon>
        <taxon>Pseudomonadaceae</taxon>
        <taxon>Pseudomonas</taxon>
    </lineage>
</organism>
<name>A0A7X1YD67_9PSED</name>
<comment type="caution">
    <text evidence="2">The sequence shown here is derived from an EMBL/GenBank/DDBJ whole genome shotgun (WGS) entry which is preliminary data.</text>
</comment>
<dbReference type="RefSeq" id="WP_044275519.1">
    <property type="nucleotide sequence ID" value="NZ_WIVX01000242.1"/>
</dbReference>
<dbReference type="InterPro" id="IPR009989">
    <property type="entry name" value="TrbM"/>
</dbReference>
<keyword evidence="1" id="KW-0732">Signal</keyword>
<dbReference type="Pfam" id="PF07424">
    <property type="entry name" value="TrbM"/>
    <property type="match status" value="1"/>
</dbReference>
<proteinExistence type="predicted"/>
<feature type="signal peptide" evidence="1">
    <location>
        <begin position="1"/>
        <end position="22"/>
    </location>
</feature>
<sequence>MKRSTVVVALLASLALVGTAEARDPCKTMMCMAGKAGLKGGSLADSDCSGAVSDFFSIVVKKKGKFKPEATARAREEFLNSCPGSDKNQGTISPIISIFGMKRSA</sequence>
<evidence type="ECO:0000313" key="3">
    <source>
        <dbReference type="Proteomes" id="UP000470186"/>
    </source>
</evidence>
<reference evidence="2 3" key="1">
    <citation type="submission" date="2019-10" db="EMBL/GenBank/DDBJ databases">
        <title>Evaluation of single-gene subtyping targets for Pseudomonas.</title>
        <authorList>
            <person name="Reichler S.J."/>
            <person name="Orsi R.H."/>
            <person name="Wiedmann M."/>
            <person name="Martin N.H."/>
            <person name="Murphy S.I."/>
        </authorList>
    </citation>
    <scope>NUCLEOTIDE SEQUENCE [LARGE SCALE GENOMIC DNA]</scope>
    <source>
        <strain evidence="2 3">FSL R10-2107</strain>
    </source>
</reference>
<gene>
    <name evidence="2" type="ORF">GHO30_27020</name>
</gene>
<evidence type="ECO:0000256" key="1">
    <source>
        <dbReference type="SAM" id="SignalP"/>
    </source>
</evidence>
<dbReference type="AlphaFoldDB" id="A0A7X1YD67"/>
<evidence type="ECO:0000313" key="2">
    <source>
        <dbReference type="EMBL" id="MQU34972.1"/>
    </source>
</evidence>
<accession>A0A7X1YD67</accession>
<keyword evidence="3" id="KW-1185">Reference proteome</keyword>
<feature type="chain" id="PRO_5030898214" evidence="1">
    <location>
        <begin position="23"/>
        <end position="105"/>
    </location>
</feature>
<protein>
    <submittedName>
        <fullName evidence="2">Uncharacterized protein</fullName>
    </submittedName>
</protein>
<dbReference type="EMBL" id="WIVX01000242">
    <property type="protein sequence ID" value="MQU34972.1"/>
    <property type="molecule type" value="Genomic_DNA"/>
</dbReference>
<dbReference type="Proteomes" id="UP000470186">
    <property type="component" value="Unassembled WGS sequence"/>
</dbReference>